<proteinExistence type="predicted"/>
<dbReference type="PANTHER" id="PTHR35368:SF1">
    <property type="entry name" value="HYDROPEROXIDE REDUCTASE"/>
    <property type="match status" value="1"/>
</dbReference>
<evidence type="ECO:0000313" key="2">
    <source>
        <dbReference type="Proteomes" id="UP000002408"/>
    </source>
</evidence>
<dbReference type="InterPro" id="IPR036102">
    <property type="entry name" value="OsmC/Ohrsf"/>
</dbReference>
<dbReference type="KEGG" id="mbn:Mboo_0862"/>
<dbReference type="AlphaFoldDB" id="A7I6L9"/>
<name>A7I6L9_METB6</name>
<dbReference type="OrthoDB" id="133354at2157"/>
<dbReference type="STRING" id="456442.Mboo_0862"/>
<dbReference type="PANTHER" id="PTHR35368">
    <property type="entry name" value="HYDROPEROXIDE REDUCTASE"/>
    <property type="match status" value="1"/>
</dbReference>
<organism evidence="1 2">
    <name type="scientific">Methanoregula boonei (strain DSM 21154 / JCM 14090 / 6A8)</name>
    <dbReference type="NCBI Taxonomy" id="456442"/>
    <lineage>
        <taxon>Archaea</taxon>
        <taxon>Methanobacteriati</taxon>
        <taxon>Methanobacteriota</taxon>
        <taxon>Stenosarchaea group</taxon>
        <taxon>Methanomicrobia</taxon>
        <taxon>Methanomicrobiales</taxon>
        <taxon>Methanoregulaceae</taxon>
        <taxon>Methanoregula</taxon>
    </lineage>
</organism>
<dbReference type="InterPro" id="IPR052924">
    <property type="entry name" value="OsmC/Ohr_hydroprdx_reductase"/>
</dbReference>
<dbReference type="SUPFAM" id="SSF82784">
    <property type="entry name" value="OsmC-like"/>
    <property type="match status" value="1"/>
</dbReference>
<dbReference type="HOGENOM" id="CLU_110108_0_0_2"/>
<evidence type="ECO:0000313" key="1">
    <source>
        <dbReference type="EMBL" id="ABS55380.1"/>
    </source>
</evidence>
<keyword evidence="2" id="KW-1185">Reference proteome</keyword>
<dbReference type="InterPro" id="IPR003718">
    <property type="entry name" value="OsmC/Ohr_fam"/>
</dbReference>
<dbReference type="GeneID" id="5410575"/>
<dbReference type="Proteomes" id="UP000002408">
    <property type="component" value="Chromosome"/>
</dbReference>
<dbReference type="eggNOG" id="arCOG03686">
    <property type="taxonomic scope" value="Archaea"/>
</dbReference>
<gene>
    <name evidence="1" type="ordered locus">Mboo_0862</name>
</gene>
<protein>
    <submittedName>
        <fullName evidence="1">OsmC family protein</fullName>
    </submittedName>
</protein>
<reference evidence="2" key="1">
    <citation type="journal article" date="2015" name="Microbiology">
        <title>Genome of Methanoregula boonei 6A8 reveals adaptations to oligotrophic peatland environments.</title>
        <authorList>
            <person name="Braeuer S."/>
            <person name="Cadillo-Quiroz H."/>
            <person name="Kyrpides N."/>
            <person name="Woyke T."/>
            <person name="Goodwin L."/>
            <person name="Detter C."/>
            <person name="Podell S."/>
            <person name="Yavitt J.B."/>
            <person name="Zinder S.H."/>
        </authorList>
    </citation>
    <scope>NUCLEOTIDE SEQUENCE [LARGE SCALE GENOMIC DNA]</scope>
    <source>
        <strain evidence="2">DSM 21154 / JCM 14090 / 6A8</strain>
    </source>
</reference>
<dbReference type="Gene3D" id="3.30.300.20">
    <property type="match status" value="1"/>
</dbReference>
<dbReference type="InterPro" id="IPR015946">
    <property type="entry name" value="KH_dom-like_a/b"/>
</dbReference>
<dbReference type="EMBL" id="CP000780">
    <property type="protein sequence ID" value="ABS55380.1"/>
    <property type="molecule type" value="Genomic_DNA"/>
</dbReference>
<dbReference type="Pfam" id="PF02566">
    <property type="entry name" value="OsmC"/>
    <property type="match status" value="1"/>
</dbReference>
<sequence>MGLNNIDTKQVIEYKKEIEKKPADAKFTAKIEGSWLFEDGGPQFRSVVKVKDGTYTMEACHPNFAGPASRPGPMAFGLFWFAACFSSTLVTEASLRKIQLAEVKTRVEADLDYTAQFDLGKQPLVNGFRVFMDVKGDVTEAELKDLKEYALTHCMGMFTIQHAISLKAEVKKV</sequence>
<accession>A7I6L9</accession>
<dbReference type="RefSeq" id="WP_012106404.1">
    <property type="nucleotide sequence ID" value="NC_009712.1"/>
</dbReference>